<gene>
    <name evidence="1" type="ORF">ALEPTO_LOCUS11221</name>
</gene>
<name>A0A9N9HKL9_9GLOM</name>
<organism evidence="1 2">
    <name type="scientific">Ambispora leptoticha</name>
    <dbReference type="NCBI Taxonomy" id="144679"/>
    <lineage>
        <taxon>Eukaryota</taxon>
        <taxon>Fungi</taxon>
        <taxon>Fungi incertae sedis</taxon>
        <taxon>Mucoromycota</taxon>
        <taxon>Glomeromycotina</taxon>
        <taxon>Glomeromycetes</taxon>
        <taxon>Archaeosporales</taxon>
        <taxon>Ambisporaceae</taxon>
        <taxon>Ambispora</taxon>
    </lineage>
</organism>
<evidence type="ECO:0000313" key="1">
    <source>
        <dbReference type="EMBL" id="CAG8691427.1"/>
    </source>
</evidence>
<evidence type="ECO:0000313" key="2">
    <source>
        <dbReference type="Proteomes" id="UP000789508"/>
    </source>
</evidence>
<accession>A0A9N9HKL9</accession>
<keyword evidence="2" id="KW-1185">Reference proteome</keyword>
<proteinExistence type="predicted"/>
<dbReference type="Proteomes" id="UP000789508">
    <property type="component" value="Unassembled WGS sequence"/>
</dbReference>
<comment type="caution">
    <text evidence="1">The sequence shown here is derived from an EMBL/GenBank/DDBJ whole genome shotgun (WGS) entry which is preliminary data.</text>
</comment>
<protein>
    <submittedName>
        <fullName evidence="1">972_t:CDS:1</fullName>
    </submittedName>
</protein>
<dbReference type="EMBL" id="CAJVPS010016847">
    <property type="protein sequence ID" value="CAG8691427.1"/>
    <property type="molecule type" value="Genomic_DNA"/>
</dbReference>
<reference evidence="1" key="1">
    <citation type="submission" date="2021-06" db="EMBL/GenBank/DDBJ databases">
        <authorList>
            <person name="Kallberg Y."/>
            <person name="Tangrot J."/>
            <person name="Rosling A."/>
        </authorList>
    </citation>
    <scope>NUCLEOTIDE SEQUENCE</scope>
    <source>
        <strain evidence="1">FL130A</strain>
    </source>
</reference>
<dbReference type="AlphaFoldDB" id="A0A9N9HKL9"/>
<sequence length="357" mass="41496">MNAQPWKLTIQKVSQSLEEWVLRELFTDKEQCINEGMLWDIIVKWAIAQNDLKPYMKADEWTMGECKKIKDRINRFLYLIRFSDISRNDFVEKVLPYKRILMNNDELIENNDALKYYLNEQFIKHNDKSRLSSPLFFSRLSNPLSASTSSSLHIPRIKLQDSVIINHTHATQIAKWILSSSKKSKRNSFGATTINESKKSLFRFTNRRSSADNIKQTQFHFKLLYRKSANVFLNYHTKCDNQGPTLVVAKVHGKKTVVGGYSHIGLSPLNTEIEDLEGAKMDNCVMSRILGGYAKYAIRNTQNGPRFGVHDLELDIRETKDDRLQKCHAFPVCYERAVLNMREFTIDECEVFQVLKV</sequence>
<dbReference type="OrthoDB" id="2378754at2759"/>